<dbReference type="EMBL" id="PSNY01000001">
    <property type="protein sequence ID" value="PPE71469.1"/>
    <property type="molecule type" value="Genomic_DNA"/>
</dbReference>
<dbReference type="Proteomes" id="UP000239406">
    <property type="component" value="Unassembled WGS sequence"/>
</dbReference>
<gene>
    <name evidence="1" type="ORF">C1702_00245</name>
</gene>
<organism evidence="1 2">
    <name type="scientific">Caldimonas thermodepolymerans</name>
    <dbReference type="NCBI Taxonomy" id="215580"/>
    <lineage>
        <taxon>Bacteria</taxon>
        <taxon>Pseudomonadati</taxon>
        <taxon>Pseudomonadota</taxon>
        <taxon>Betaproteobacteria</taxon>
        <taxon>Burkholderiales</taxon>
        <taxon>Sphaerotilaceae</taxon>
        <taxon>Caldimonas</taxon>
    </lineage>
</organism>
<proteinExistence type="predicted"/>
<evidence type="ECO:0000313" key="1">
    <source>
        <dbReference type="EMBL" id="PPE71469.1"/>
    </source>
</evidence>
<sequence>MTKFFNVSKLNYTILSFAMCVSLGSLHGCTTPPRPAWELPPLPAHLAAKPQPLKTLPARPAPTY</sequence>
<keyword evidence="2" id="KW-1185">Reference proteome</keyword>
<dbReference type="AlphaFoldDB" id="A0A2S5T933"/>
<name>A0A2S5T933_9BURK</name>
<evidence type="ECO:0000313" key="2">
    <source>
        <dbReference type="Proteomes" id="UP000239406"/>
    </source>
</evidence>
<comment type="caution">
    <text evidence="1">The sequence shown here is derived from an EMBL/GenBank/DDBJ whole genome shotgun (WGS) entry which is preliminary data.</text>
</comment>
<accession>A0A2S5T933</accession>
<protein>
    <submittedName>
        <fullName evidence="1">Uncharacterized protein</fullName>
    </submittedName>
</protein>
<reference evidence="1 2" key="1">
    <citation type="submission" date="2018-02" db="EMBL/GenBank/DDBJ databases">
        <title>Reclassifiation of [Polyangium] brachysporum DSM 7029 as Guopingzhaonella breviflexa gen. nov., sp. nov., a member of the family Comamonadaceae.</title>
        <authorList>
            <person name="Tang B."/>
        </authorList>
    </citation>
    <scope>NUCLEOTIDE SEQUENCE [LARGE SCALE GENOMIC DNA]</scope>
    <source>
        <strain evidence="1 2">DSM 15344</strain>
    </source>
</reference>